<sequence length="123" mass="14307">MFIAHDMSPFSVVDSLGFRNLIRTMEPCYIIPSITHFTEKVIPDLYLHTRQEVQSTKSEAVSVAITTDGWTTRATKSYITITAHFIDKVCDLRFIHLLEDAFKLMRKSSSVIRNFLQYFDRLQ</sequence>
<accession>A0ABD3XRK7</accession>
<comment type="subcellular location">
    <subcellularLocation>
        <location evidence="1">Nucleus</location>
    </subcellularLocation>
</comment>
<keyword evidence="4" id="KW-0862">Zinc</keyword>
<dbReference type="AlphaFoldDB" id="A0ABD3XRK7"/>
<evidence type="ECO:0000256" key="1">
    <source>
        <dbReference type="ARBA" id="ARBA00004123"/>
    </source>
</evidence>
<evidence type="ECO:0000313" key="7">
    <source>
        <dbReference type="Proteomes" id="UP001634394"/>
    </source>
</evidence>
<dbReference type="GO" id="GO:0008270">
    <property type="term" value="F:zinc ion binding"/>
    <property type="evidence" value="ECO:0007669"/>
    <property type="project" value="UniProtKB-KW"/>
</dbReference>
<proteinExistence type="predicted"/>
<reference evidence="6 7" key="1">
    <citation type="submission" date="2024-11" db="EMBL/GenBank/DDBJ databases">
        <title>Chromosome-level genome assembly of the freshwater bivalve Anodonta woodiana.</title>
        <authorList>
            <person name="Chen X."/>
        </authorList>
    </citation>
    <scope>NUCLEOTIDE SEQUENCE [LARGE SCALE GENOMIC DNA]</scope>
    <source>
        <strain evidence="6">MN2024</strain>
        <tissue evidence="6">Gills</tissue>
    </source>
</reference>
<dbReference type="InterPro" id="IPR052035">
    <property type="entry name" value="ZnF_BED_domain_contain"/>
</dbReference>
<protein>
    <submittedName>
        <fullName evidence="6">Uncharacterized protein</fullName>
    </submittedName>
</protein>
<keyword evidence="5" id="KW-0539">Nucleus</keyword>
<keyword evidence="2" id="KW-0479">Metal-binding</keyword>
<evidence type="ECO:0000256" key="2">
    <source>
        <dbReference type="ARBA" id="ARBA00022723"/>
    </source>
</evidence>
<dbReference type="Proteomes" id="UP001634394">
    <property type="component" value="Unassembled WGS sequence"/>
</dbReference>
<evidence type="ECO:0000313" key="6">
    <source>
        <dbReference type="EMBL" id="KAL3888815.1"/>
    </source>
</evidence>
<gene>
    <name evidence="6" type="ORF">ACJMK2_001175</name>
</gene>
<dbReference type="PANTHER" id="PTHR46481">
    <property type="entry name" value="ZINC FINGER BED DOMAIN-CONTAINING PROTEIN 4"/>
    <property type="match status" value="1"/>
</dbReference>
<organism evidence="6 7">
    <name type="scientific">Sinanodonta woodiana</name>
    <name type="common">Chinese pond mussel</name>
    <name type="synonym">Anodonta woodiana</name>
    <dbReference type="NCBI Taxonomy" id="1069815"/>
    <lineage>
        <taxon>Eukaryota</taxon>
        <taxon>Metazoa</taxon>
        <taxon>Spiralia</taxon>
        <taxon>Lophotrochozoa</taxon>
        <taxon>Mollusca</taxon>
        <taxon>Bivalvia</taxon>
        <taxon>Autobranchia</taxon>
        <taxon>Heteroconchia</taxon>
        <taxon>Palaeoheterodonta</taxon>
        <taxon>Unionida</taxon>
        <taxon>Unionoidea</taxon>
        <taxon>Unionidae</taxon>
        <taxon>Unioninae</taxon>
        <taxon>Sinanodonta</taxon>
    </lineage>
</organism>
<keyword evidence="7" id="KW-1185">Reference proteome</keyword>
<evidence type="ECO:0000256" key="3">
    <source>
        <dbReference type="ARBA" id="ARBA00022771"/>
    </source>
</evidence>
<dbReference type="EMBL" id="JBJQND010000001">
    <property type="protein sequence ID" value="KAL3888815.1"/>
    <property type="molecule type" value="Genomic_DNA"/>
</dbReference>
<evidence type="ECO:0000256" key="5">
    <source>
        <dbReference type="ARBA" id="ARBA00023242"/>
    </source>
</evidence>
<dbReference type="GO" id="GO:0005634">
    <property type="term" value="C:nucleus"/>
    <property type="evidence" value="ECO:0007669"/>
    <property type="project" value="UniProtKB-SubCell"/>
</dbReference>
<evidence type="ECO:0000256" key="4">
    <source>
        <dbReference type="ARBA" id="ARBA00022833"/>
    </source>
</evidence>
<dbReference type="SUPFAM" id="SSF140996">
    <property type="entry name" value="Hermes dimerisation domain"/>
    <property type="match status" value="1"/>
</dbReference>
<dbReference type="PANTHER" id="PTHR46481:SF10">
    <property type="entry name" value="ZINC FINGER BED DOMAIN-CONTAINING PROTEIN 39"/>
    <property type="match status" value="1"/>
</dbReference>
<keyword evidence="3" id="KW-0863">Zinc-finger</keyword>
<name>A0ABD3XRK7_SINWO</name>
<comment type="caution">
    <text evidence="6">The sequence shown here is derived from an EMBL/GenBank/DDBJ whole genome shotgun (WGS) entry which is preliminary data.</text>
</comment>